<keyword evidence="2" id="KW-1185">Reference proteome</keyword>
<sequence length="229" mass="25699">MDITAPDFLRPLVQEPSRTGLWLRAMQTMPAGQMAEIGVWKGDFAAQILAQRPDIARYYMVDPWARLPDWNKPFNVAPEAFEAVYAEAMAKTAFARERITVLRGRTLEVIDQIPDQSLDFAYVDGDHTLRGITIDLLRLLPKMKAGGVIGGDDLCNNPWQHDLRFEPTLVCPFAIYFAEAIGLPFVALPMNQYMIQIAPQRGFSFTDTTGQYRDLSLNKAPPQPVRAAA</sequence>
<protein>
    <submittedName>
        <fullName evidence="1">Class I SAM-dependent methyltransferase</fullName>
    </submittedName>
</protein>
<dbReference type="EMBL" id="JAGQDD010000002">
    <property type="protein sequence ID" value="MBQ0929721.1"/>
    <property type="molecule type" value="Genomic_DNA"/>
</dbReference>
<dbReference type="AlphaFoldDB" id="A0A940Y6R0"/>
<dbReference type="RefSeq" id="WP_210851971.1">
    <property type="nucleotide sequence ID" value="NZ_JAGQDD010000002.1"/>
</dbReference>
<proteinExistence type="predicted"/>
<accession>A0A940Y6R0</accession>
<dbReference type="Gene3D" id="3.40.50.150">
    <property type="entry name" value="Vaccinia Virus protein VP39"/>
    <property type="match status" value="1"/>
</dbReference>
<reference evidence="1 2" key="1">
    <citation type="submission" date="2021-04" db="EMBL/GenBank/DDBJ databases">
        <title>The genome sequence of Ideonella sp. 3Y2.</title>
        <authorList>
            <person name="Liu Y."/>
        </authorList>
    </citation>
    <scope>NUCLEOTIDE SEQUENCE [LARGE SCALE GENOMIC DNA]</scope>
    <source>
        <strain evidence="1 2">3Y2</strain>
    </source>
</reference>
<evidence type="ECO:0000313" key="1">
    <source>
        <dbReference type="EMBL" id="MBQ0929721.1"/>
    </source>
</evidence>
<organism evidence="1 2">
    <name type="scientific">Ideonella alba</name>
    <dbReference type="NCBI Taxonomy" id="2824118"/>
    <lineage>
        <taxon>Bacteria</taxon>
        <taxon>Pseudomonadati</taxon>
        <taxon>Pseudomonadota</taxon>
        <taxon>Betaproteobacteria</taxon>
        <taxon>Burkholderiales</taxon>
        <taxon>Sphaerotilaceae</taxon>
        <taxon>Ideonella</taxon>
    </lineage>
</organism>
<keyword evidence="1" id="KW-0808">Transferase</keyword>
<dbReference type="GO" id="GO:0032259">
    <property type="term" value="P:methylation"/>
    <property type="evidence" value="ECO:0007669"/>
    <property type="project" value="UniProtKB-KW"/>
</dbReference>
<dbReference type="SUPFAM" id="SSF53335">
    <property type="entry name" value="S-adenosyl-L-methionine-dependent methyltransferases"/>
    <property type="match status" value="1"/>
</dbReference>
<name>A0A940Y6R0_9BURK</name>
<comment type="caution">
    <text evidence="1">The sequence shown here is derived from an EMBL/GenBank/DDBJ whole genome shotgun (WGS) entry which is preliminary data.</text>
</comment>
<dbReference type="InterPro" id="IPR029063">
    <property type="entry name" value="SAM-dependent_MTases_sf"/>
</dbReference>
<dbReference type="GO" id="GO:0008168">
    <property type="term" value="F:methyltransferase activity"/>
    <property type="evidence" value="ECO:0007669"/>
    <property type="project" value="UniProtKB-KW"/>
</dbReference>
<evidence type="ECO:0000313" key="2">
    <source>
        <dbReference type="Proteomes" id="UP000676246"/>
    </source>
</evidence>
<dbReference type="Proteomes" id="UP000676246">
    <property type="component" value="Unassembled WGS sequence"/>
</dbReference>
<dbReference type="Pfam" id="PF13578">
    <property type="entry name" value="Methyltransf_24"/>
    <property type="match status" value="1"/>
</dbReference>
<keyword evidence="1" id="KW-0489">Methyltransferase</keyword>
<gene>
    <name evidence="1" type="ORF">KAK03_04415</name>
</gene>